<keyword evidence="5" id="KW-0274">FAD</keyword>
<comment type="cofactor">
    <cofactor evidence="1">
        <name>FAD</name>
        <dbReference type="ChEBI" id="CHEBI:57692"/>
    </cofactor>
</comment>
<organism evidence="9 10">
    <name type="scientific">Marinobacter metalliresistant</name>
    <dbReference type="NCBI Taxonomy" id="2961995"/>
    <lineage>
        <taxon>Bacteria</taxon>
        <taxon>Pseudomonadati</taxon>
        <taxon>Pseudomonadota</taxon>
        <taxon>Gammaproteobacteria</taxon>
        <taxon>Pseudomonadales</taxon>
        <taxon>Marinobacteraceae</taxon>
        <taxon>Marinobacter</taxon>
    </lineage>
</organism>
<evidence type="ECO:0000256" key="7">
    <source>
        <dbReference type="ARBA" id="ARBA00023033"/>
    </source>
</evidence>
<evidence type="ECO:0000256" key="3">
    <source>
        <dbReference type="ARBA" id="ARBA00005349"/>
    </source>
</evidence>
<protein>
    <submittedName>
        <fullName evidence="9">FAD-dependent monooxygenase</fullName>
    </submittedName>
</protein>
<dbReference type="PROSITE" id="PS01304">
    <property type="entry name" value="UBIH"/>
    <property type="match status" value="1"/>
</dbReference>
<keyword evidence="7 9" id="KW-0503">Monooxygenase</keyword>
<reference evidence="9 10" key="1">
    <citation type="submission" date="2022-07" db="EMBL/GenBank/DDBJ databases">
        <title>A copper resistant bacterium isolated from sediment samples of deep sea hydrothermal areas.</title>
        <authorList>
            <person name="Zeng X."/>
        </authorList>
    </citation>
    <scope>NUCLEOTIDE SEQUENCE [LARGE SCALE GENOMIC DNA]</scope>
    <source>
        <strain evidence="10">CuT 6</strain>
    </source>
</reference>
<evidence type="ECO:0000313" key="10">
    <source>
        <dbReference type="Proteomes" id="UP001475781"/>
    </source>
</evidence>
<dbReference type="Gene3D" id="3.50.50.60">
    <property type="entry name" value="FAD/NAD(P)-binding domain"/>
    <property type="match status" value="2"/>
</dbReference>
<evidence type="ECO:0000256" key="1">
    <source>
        <dbReference type="ARBA" id="ARBA00001974"/>
    </source>
</evidence>
<evidence type="ECO:0000256" key="6">
    <source>
        <dbReference type="ARBA" id="ARBA00023002"/>
    </source>
</evidence>
<dbReference type="RefSeq" id="WP_341580738.1">
    <property type="nucleotide sequence ID" value="NZ_CP101118.1"/>
</dbReference>
<evidence type="ECO:0000256" key="4">
    <source>
        <dbReference type="ARBA" id="ARBA00022630"/>
    </source>
</evidence>
<dbReference type="PANTHER" id="PTHR43876:SF7">
    <property type="entry name" value="UBIQUINONE BIOSYNTHESIS MONOOXYGENASE COQ6, MITOCHONDRIAL"/>
    <property type="match status" value="1"/>
</dbReference>
<evidence type="ECO:0000256" key="5">
    <source>
        <dbReference type="ARBA" id="ARBA00022827"/>
    </source>
</evidence>
<comment type="similarity">
    <text evidence="3">Belongs to the UbiH/COQ6 family.</text>
</comment>
<dbReference type="InterPro" id="IPR051205">
    <property type="entry name" value="UbiH/COQ6_monooxygenase"/>
</dbReference>
<sequence>MSDSTTFDILVAGGGMIGSALALGLSRQGWHVGLVEGAEHKTLVQAPGPAETVADFEPRVSAISVASQQLLEQLGVWSGITAGRHCPYQSMTVWDGDGTGRIEFEAAELQARALGTIIENRSIVRALFEALEESPVELIEGAIMTGCRRGSDDLTVELEDGRALAAHLVVGCDGANSRLRQWLGLPTREWDYDQQAIVCTVRTSQSHRFTAWQRFSLTGPLAFLPLLTESGDEHFCSIVWSQDTEEARRLMALGDADFTAELERAIERELGAVEAVSRRFAFPLRQRHAKNYIAPGFALVGDAAHTIHPLAGQGANLGYGDVRALLDELSRARKAGLNPANELVLERYQRRRKGENLTMMATMEVFRLLFGRDELPVRWLRNTGMRWLNQLGPVKNRIAAEAMGLNA</sequence>
<dbReference type="PANTHER" id="PTHR43876">
    <property type="entry name" value="UBIQUINONE BIOSYNTHESIS MONOOXYGENASE COQ6, MITOCHONDRIAL"/>
    <property type="match status" value="1"/>
</dbReference>
<accession>A0ABZ2VWJ0</accession>
<dbReference type="NCBIfam" id="TIGR01988">
    <property type="entry name" value="Ubi-OHases"/>
    <property type="match status" value="1"/>
</dbReference>
<gene>
    <name evidence="9" type="ORF">NLK58_10635</name>
</gene>
<evidence type="ECO:0000313" key="9">
    <source>
        <dbReference type="EMBL" id="WZF86830.1"/>
    </source>
</evidence>
<dbReference type="InterPro" id="IPR036188">
    <property type="entry name" value="FAD/NAD-bd_sf"/>
</dbReference>
<evidence type="ECO:0000256" key="2">
    <source>
        <dbReference type="ARBA" id="ARBA00004749"/>
    </source>
</evidence>
<dbReference type="InterPro" id="IPR010971">
    <property type="entry name" value="UbiH/COQ6"/>
</dbReference>
<keyword evidence="10" id="KW-1185">Reference proteome</keyword>
<dbReference type="Proteomes" id="UP001475781">
    <property type="component" value="Chromosome"/>
</dbReference>
<dbReference type="SUPFAM" id="SSF51905">
    <property type="entry name" value="FAD/NAD(P)-binding domain"/>
    <property type="match status" value="1"/>
</dbReference>
<evidence type="ECO:0000259" key="8">
    <source>
        <dbReference type="Pfam" id="PF01494"/>
    </source>
</evidence>
<dbReference type="EMBL" id="CP101118">
    <property type="protein sequence ID" value="WZF86830.1"/>
    <property type="molecule type" value="Genomic_DNA"/>
</dbReference>
<keyword evidence="4" id="KW-0285">Flavoprotein</keyword>
<dbReference type="InterPro" id="IPR002938">
    <property type="entry name" value="FAD-bd"/>
</dbReference>
<feature type="domain" description="FAD-binding" evidence="8">
    <location>
        <begin position="8"/>
        <end position="353"/>
    </location>
</feature>
<comment type="pathway">
    <text evidence="2">Cofactor biosynthesis; ubiquinone biosynthesis.</text>
</comment>
<dbReference type="GO" id="GO:0004497">
    <property type="term" value="F:monooxygenase activity"/>
    <property type="evidence" value="ECO:0007669"/>
    <property type="project" value="UniProtKB-KW"/>
</dbReference>
<dbReference type="PRINTS" id="PR00420">
    <property type="entry name" value="RNGMNOXGNASE"/>
</dbReference>
<name>A0ABZ2VWJ0_9GAMM</name>
<dbReference type="Pfam" id="PF01494">
    <property type="entry name" value="FAD_binding_3"/>
    <property type="match status" value="1"/>
</dbReference>
<dbReference type="InterPro" id="IPR018168">
    <property type="entry name" value="Ubi_Hdrlase_CS"/>
</dbReference>
<proteinExistence type="inferred from homology"/>
<keyword evidence="6" id="KW-0560">Oxidoreductase</keyword>